<evidence type="ECO:0000313" key="1">
    <source>
        <dbReference type="EMBL" id="GHC21452.1"/>
    </source>
</evidence>
<comment type="caution">
    <text evidence="1">The sequence shown here is derived from an EMBL/GenBank/DDBJ whole genome shotgun (WGS) entry which is preliminary data.</text>
</comment>
<name>A0ABQ3FF81_9RHOB</name>
<accession>A0ABQ3FF81</accession>
<dbReference type="Proteomes" id="UP000658305">
    <property type="component" value="Unassembled WGS sequence"/>
</dbReference>
<evidence type="ECO:0000313" key="2">
    <source>
        <dbReference type="Proteomes" id="UP000658305"/>
    </source>
</evidence>
<reference evidence="2" key="1">
    <citation type="journal article" date="2019" name="Int. J. Syst. Evol. Microbiol.">
        <title>The Global Catalogue of Microorganisms (GCM) 10K type strain sequencing project: providing services to taxonomists for standard genome sequencing and annotation.</title>
        <authorList>
            <consortium name="The Broad Institute Genomics Platform"/>
            <consortium name="The Broad Institute Genome Sequencing Center for Infectious Disease"/>
            <person name="Wu L."/>
            <person name="Ma J."/>
        </authorList>
    </citation>
    <scope>NUCLEOTIDE SEQUENCE [LARGE SCALE GENOMIC DNA]</scope>
    <source>
        <strain evidence="2">KCTC 23298</strain>
    </source>
</reference>
<gene>
    <name evidence="1" type="ORF">GCM10007291_20670</name>
</gene>
<proteinExistence type="predicted"/>
<dbReference type="EMBL" id="BMYI01000005">
    <property type="protein sequence ID" value="GHC21452.1"/>
    <property type="molecule type" value="Genomic_DNA"/>
</dbReference>
<keyword evidence="2" id="KW-1185">Reference proteome</keyword>
<sequence length="79" mass="8247">MALRHPPQQVTDLIVQHIGSGFLAHPSPIAAGGGGGKRFAIKTLAIKIVDSGRQIAAGCLHTNNLHAVPAPTRNPRGRL</sequence>
<organism evidence="1 2">
    <name type="scientific">Gemmobacter nanjingensis</name>
    <dbReference type="NCBI Taxonomy" id="488454"/>
    <lineage>
        <taxon>Bacteria</taxon>
        <taxon>Pseudomonadati</taxon>
        <taxon>Pseudomonadota</taxon>
        <taxon>Alphaproteobacteria</taxon>
        <taxon>Rhodobacterales</taxon>
        <taxon>Paracoccaceae</taxon>
        <taxon>Gemmobacter</taxon>
    </lineage>
</organism>
<protein>
    <submittedName>
        <fullName evidence="1">Uncharacterized protein</fullName>
    </submittedName>
</protein>